<feature type="transmembrane region" description="Helical" evidence="1">
    <location>
        <begin position="87"/>
        <end position="109"/>
    </location>
</feature>
<name>A0A6A5YQR6_9PLEO</name>
<evidence type="ECO:0000256" key="1">
    <source>
        <dbReference type="SAM" id="Phobius"/>
    </source>
</evidence>
<sequence length="150" mass="16714">MAPIMLKSTKSNDYQSLSPYIDDDNALSNNLICPRYADSDPTSAPPSPSSIESFDILDPVAWRRGYTSWDNGTGKVRTYWRKRRSQIIGFLLLLLLLIAGCATGAYFAVRYEYGRLKNDCSARGGGERCNELKWAKCVSRNGLGFCEGIL</sequence>
<keyword evidence="1" id="KW-0472">Membrane</keyword>
<proteinExistence type="predicted"/>
<evidence type="ECO:0000313" key="3">
    <source>
        <dbReference type="Proteomes" id="UP000799770"/>
    </source>
</evidence>
<keyword evidence="1" id="KW-1133">Transmembrane helix</keyword>
<dbReference type="Proteomes" id="UP000799770">
    <property type="component" value="Unassembled WGS sequence"/>
</dbReference>
<reference evidence="2" key="1">
    <citation type="journal article" date="2020" name="Stud. Mycol.">
        <title>101 Dothideomycetes genomes: a test case for predicting lifestyles and emergence of pathogens.</title>
        <authorList>
            <person name="Haridas S."/>
            <person name="Albert R."/>
            <person name="Binder M."/>
            <person name="Bloem J."/>
            <person name="Labutti K."/>
            <person name="Salamov A."/>
            <person name="Andreopoulos B."/>
            <person name="Baker S."/>
            <person name="Barry K."/>
            <person name="Bills G."/>
            <person name="Bluhm B."/>
            <person name="Cannon C."/>
            <person name="Castanera R."/>
            <person name="Culley D."/>
            <person name="Daum C."/>
            <person name="Ezra D."/>
            <person name="Gonzalez J."/>
            <person name="Henrissat B."/>
            <person name="Kuo A."/>
            <person name="Liang C."/>
            <person name="Lipzen A."/>
            <person name="Lutzoni F."/>
            <person name="Magnuson J."/>
            <person name="Mondo S."/>
            <person name="Nolan M."/>
            <person name="Ohm R."/>
            <person name="Pangilinan J."/>
            <person name="Park H.-J."/>
            <person name="Ramirez L."/>
            <person name="Alfaro M."/>
            <person name="Sun H."/>
            <person name="Tritt A."/>
            <person name="Yoshinaga Y."/>
            <person name="Zwiers L.-H."/>
            <person name="Turgeon B."/>
            <person name="Goodwin S."/>
            <person name="Spatafora J."/>
            <person name="Crous P."/>
            <person name="Grigoriev I."/>
        </authorList>
    </citation>
    <scope>NUCLEOTIDE SEQUENCE</scope>
    <source>
        <strain evidence="2">CBS 627.86</strain>
    </source>
</reference>
<evidence type="ECO:0000313" key="2">
    <source>
        <dbReference type="EMBL" id="KAF2109303.1"/>
    </source>
</evidence>
<gene>
    <name evidence="2" type="ORF">BDV96DRAFT_636335</name>
</gene>
<dbReference type="EMBL" id="ML977343">
    <property type="protein sequence ID" value="KAF2109303.1"/>
    <property type="molecule type" value="Genomic_DNA"/>
</dbReference>
<dbReference type="AlphaFoldDB" id="A0A6A5YQR6"/>
<protein>
    <submittedName>
        <fullName evidence="2">Uncharacterized protein</fullName>
    </submittedName>
</protein>
<keyword evidence="3" id="KW-1185">Reference proteome</keyword>
<organism evidence="2 3">
    <name type="scientific">Lophiotrema nucula</name>
    <dbReference type="NCBI Taxonomy" id="690887"/>
    <lineage>
        <taxon>Eukaryota</taxon>
        <taxon>Fungi</taxon>
        <taxon>Dikarya</taxon>
        <taxon>Ascomycota</taxon>
        <taxon>Pezizomycotina</taxon>
        <taxon>Dothideomycetes</taxon>
        <taxon>Pleosporomycetidae</taxon>
        <taxon>Pleosporales</taxon>
        <taxon>Lophiotremataceae</taxon>
        <taxon>Lophiotrema</taxon>
    </lineage>
</organism>
<dbReference type="OrthoDB" id="3686095at2759"/>
<accession>A0A6A5YQR6</accession>
<keyword evidence="1" id="KW-0812">Transmembrane</keyword>